<evidence type="ECO:0000256" key="1">
    <source>
        <dbReference type="ARBA" id="ARBA00009199"/>
    </source>
</evidence>
<dbReference type="PANTHER" id="PTHR11895:SF7">
    <property type="entry name" value="GLUTAMYL-TRNA(GLN) AMIDOTRANSFERASE SUBUNIT A, MITOCHONDRIAL"/>
    <property type="match status" value="1"/>
</dbReference>
<dbReference type="PROSITE" id="PS00571">
    <property type="entry name" value="AMIDASES"/>
    <property type="match status" value="1"/>
</dbReference>
<protein>
    <submittedName>
        <fullName evidence="3">Amidase</fullName>
        <ecNumber evidence="3">3.5.1.4</ecNumber>
    </submittedName>
</protein>
<dbReference type="EMBL" id="JABMCC010000115">
    <property type="protein sequence ID" value="NUU56773.1"/>
    <property type="molecule type" value="Genomic_DNA"/>
</dbReference>
<dbReference type="InterPro" id="IPR023631">
    <property type="entry name" value="Amidase_dom"/>
</dbReference>
<evidence type="ECO:0000313" key="4">
    <source>
        <dbReference type="Proteomes" id="UP000577724"/>
    </source>
</evidence>
<proteinExistence type="inferred from homology"/>
<dbReference type="InterPro" id="IPR036928">
    <property type="entry name" value="AS_sf"/>
</dbReference>
<dbReference type="SUPFAM" id="SSF75304">
    <property type="entry name" value="Amidase signature (AS) enzymes"/>
    <property type="match status" value="1"/>
</dbReference>
<organism evidence="3 4">
    <name type="scientific">Paenibacillus taichungensis</name>
    <dbReference type="NCBI Taxonomy" id="484184"/>
    <lineage>
        <taxon>Bacteria</taxon>
        <taxon>Bacillati</taxon>
        <taxon>Bacillota</taxon>
        <taxon>Bacilli</taxon>
        <taxon>Bacillales</taxon>
        <taxon>Paenibacillaceae</taxon>
        <taxon>Paenibacillus</taxon>
    </lineage>
</organism>
<gene>
    <name evidence="3" type="ORF">HP548_22070</name>
</gene>
<dbReference type="InterPro" id="IPR000120">
    <property type="entry name" value="Amidase"/>
</dbReference>
<evidence type="ECO:0000313" key="3">
    <source>
        <dbReference type="EMBL" id="NUU56773.1"/>
    </source>
</evidence>
<sequence>MSSSSSFSYTSYDAIGLAELVRAREISPVELLEAAYARLEEVNPQLNAVIRTYETRARQEASMVRPGEQPFAGVPLLLKDISQSLEGEILTSGSRLLSEHRAQRNSNFVSRLRDAGFIIIGHTNTPEFGLKNITEPRLHGPSRNPWNTNHSPGGSSGGAAAAVASGIVPLAGASDGGGSIRIPASFSGLFGLKPTRGRTPVGPGVGRQWQGASIDFALSRSVRDSAALLDTLQVIQPEAAFHAPLFPGSYLADMNYPHQRKLKIAYTTDSPVGTPVSAEAKESVYKLVRWLEEQGHEVEEKLSPVNGVKLMENYYMMNSGEMAAMISSMERSMGRALTSADMEIESWVLAEAGKKVSAAEFVHSLAEWDVAAAQMSTLFERYDFYVTPVNAFPAPKIGELTPHDEQIQQLMRISDLDKIQQQQLIYEMFEPSLTYTPFTQLANLTGQPAMSVPVHLTPEGLPMGVQIMATKGREDWLLHLAGQLETSELWVGMKGNPLFPV</sequence>
<dbReference type="EC" id="3.5.1.4" evidence="3"/>
<dbReference type="Proteomes" id="UP000577724">
    <property type="component" value="Unassembled WGS sequence"/>
</dbReference>
<reference evidence="3 4" key="1">
    <citation type="submission" date="2020-05" db="EMBL/GenBank/DDBJ databases">
        <title>Genome Sequencing of Type Strains.</title>
        <authorList>
            <person name="Lemaire J.F."/>
            <person name="Inderbitzin P."/>
            <person name="Gregorio O.A."/>
            <person name="Collins S.B."/>
            <person name="Wespe N."/>
            <person name="Knight-Connoni V."/>
        </authorList>
    </citation>
    <scope>NUCLEOTIDE SEQUENCE [LARGE SCALE GENOMIC DNA]</scope>
    <source>
        <strain evidence="3 4">DSM 19942</strain>
    </source>
</reference>
<dbReference type="GO" id="GO:0004040">
    <property type="term" value="F:amidase activity"/>
    <property type="evidence" value="ECO:0007669"/>
    <property type="project" value="UniProtKB-EC"/>
</dbReference>
<evidence type="ECO:0000259" key="2">
    <source>
        <dbReference type="Pfam" id="PF01425"/>
    </source>
</evidence>
<keyword evidence="3" id="KW-0378">Hydrolase</keyword>
<dbReference type="RefSeq" id="WP_175382869.1">
    <property type="nucleotide sequence ID" value="NZ_CBCRYD010000010.1"/>
</dbReference>
<keyword evidence="4" id="KW-1185">Reference proteome</keyword>
<comment type="similarity">
    <text evidence="1">Belongs to the amidase family.</text>
</comment>
<dbReference type="PANTHER" id="PTHR11895">
    <property type="entry name" value="TRANSAMIDASE"/>
    <property type="match status" value="1"/>
</dbReference>
<accession>A0ABX2MRV4</accession>
<dbReference type="InterPro" id="IPR020556">
    <property type="entry name" value="Amidase_CS"/>
</dbReference>
<name>A0ABX2MRV4_9BACL</name>
<dbReference type="NCBIfam" id="NF005099">
    <property type="entry name" value="PRK06529.1"/>
    <property type="match status" value="1"/>
</dbReference>
<feature type="domain" description="Amidase" evidence="2">
    <location>
        <begin position="30"/>
        <end position="478"/>
    </location>
</feature>
<dbReference type="Gene3D" id="3.90.1300.10">
    <property type="entry name" value="Amidase signature (AS) domain"/>
    <property type="match status" value="1"/>
</dbReference>
<dbReference type="Pfam" id="PF01425">
    <property type="entry name" value="Amidase"/>
    <property type="match status" value="1"/>
</dbReference>
<comment type="caution">
    <text evidence="3">The sequence shown here is derived from an EMBL/GenBank/DDBJ whole genome shotgun (WGS) entry which is preliminary data.</text>
</comment>
<dbReference type="GeneID" id="97133435"/>